<organism evidence="2 3">
    <name type="scientific">Nitzschia inconspicua</name>
    <dbReference type="NCBI Taxonomy" id="303405"/>
    <lineage>
        <taxon>Eukaryota</taxon>
        <taxon>Sar</taxon>
        <taxon>Stramenopiles</taxon>
        <taxon>Ochrophyta</taxon>
        <taxon>Bacillariophyta</taxon>
        <taxon>Bacillariophyceae</taxon>
        <taxon>Bacillariophycidae</taxon>
        <taxon>Bacillariales</taxon>
        <taxon>Bacillariaceae</taxon>
        <taxon>Nitzschia</taxon>
    </lineage>
</organism>
<gene>
    <name evidence="2" type="ORF">IV203_026408</name>
</gene>
<protein>
    <submittedName>
        <fullName evidence="2">Uncharacterized protein</fullName>
    </submittedName>
</protein>
<comment type="caution">
    <text evidence="2">The sequence shown here is derived from an EMBL/GenBank/DDBJ whole genome shotgun (WGS) entry which is preliminary data.</text>
</comment>
<dbReference type="EMBL" id="JAGRRH010000010">
    <property type="protein sequence ID" value="KAG7363048.1"/>
    <property type="molecule type" value="Genomic_DNA"/>
</dbReference>
<feature type="compositionally biased region" description="Polar residues" evidence="1">
    <location>
        <begin position="105"/>
        <end position="119"/>
    </location>
</feature>
<evidence type="ECO:0000313" key="3">
    <source>
        <dbReference type="Proteomes" id="UP000693970"/>
    </source>
</evidence>
<dbReference type="AlphaFoldDB" id="A0A9K3LJW6"/>
<name>A0A9K3LJW6_9STRA</name>
<feature type="region of interest" description="Disordered" evidence="1">
    <location>
        <begin position="1"/>
        <end position="23"/>
    </location>
</feature>
<feature type="compositionally biased region" description="Low complexity" evidence="1">
    <location>
        <begin position="120"/>
        <end position="132"/>
    </location>
</feature>
<keyword evidence="3" id="KW-1185">Reference proteome</keyword>
<reference evidence="2" key="1">
    <citation type="journal article" date="2021" name="Sci. Rep.">
        <title>Diploid genomic architecture of Nitzschia inconspicua, an elite biomass production diatom.</title>
        <authorList>
            <person name="Oliver A."/>
            <person name="Podell S."/>
            <person name="Pinowska A."/>
            <person name="Traller J.C."/>
            <person name="Smith S.R."/>
            <person name="McClure R."/>
            <person name="Beliaev A."/>
            <person name="Bohutskyi P."/>
            <person name="Hill E.A."/>
            <person name="Rabines A."/>
            <person name="Zheng H."/>
            <person name="Allen L.Z."/>
            <person name="Kuo A."/>
            <person name="Grigoriev I.V."/>
            <person name="Allen A.E."/>
            <person name="Hazlebeck D."/>
            <person name="Allen E.E."/>
        </authorList>
    </citation>
    <scope>NUCLEOTIDE SEQUENCE</scope>
    <source>
        <strain evidence="2">Hildebrandi</strain>
    </source>
</reference>
<accession>A0A9K3LJW6</accession>
<feature type="region of interest" description="Disordered" evidence="1">
    <location>
        <begin position="93"/>
        <end position="136"/>
    </location>
</feature>
<feature type="compositionally biased region" description="Low complexity" evidence="1">
    <location>
        <begin position="52"/>
        <end position="74"/>
    </location>
</feature>
<feature type="compositionally biased region" description="Low complexity" evidence="1">
    <location>
        <begin position="94"/>
        <end position="104"/>
    </location>
</feature>
<evidence type="ECO:0000256" key="1">
    <source>
        <dbReference type="SAM" id="MobiDB-lite"/>
    </source>
</evidence>
<evidence type="ECO:0000313" key="2">
    <source>
        <dbReference type="EMBL" id="KAG7363048.1"/>
    </source>
</evidence>
<sequence length="149" mass="16125">MKRSSSVAALPHDPQPEESQWNYQDDLLATNMMLVSIEEETNHSFMQRNQQGSMGSIASSRCSSRGSLSGWGSAASRKSYKVDLCSLGNLEDAQQQQLKQDSSQRNSSKGSTQRLVTAGSSHPVFASSSHSAIPADSGDTWGFFVDSAF</sequence>
<proteinExistence type="predicted"/>
<dbReference type="Proteomes" id="UP000693970">
    <property type="component" value="Unassembled WGS sequence"/>
</dbReference>
<reference evidence="2" key="2">
    <citation type="submission" date="2021-04" db="EMBL/GenBank/DDBJ databases">
        <authorList>
            <person name="Podell S."/>
        </authorList>
    </citation>
    <scope>NUCLEOTIDE SEQUENCE</scope>
    <source>
        <strain evidence="2">Hildebrandi</strain>
    </source>
</reference>
<feature type="region of interest" description="Disordered" evidence="1">
    <location>
        <begin position="43"/>
        <end position="74"/>
    </location>
</feature>